<evidence type="ECO:0000256" key="1">
    <source>
        <dbReference type="ARBA" id="ARBA00000085"/>
    </source>
</evidence>
<dbReference type="PROSITE" id="PS50109">
    <property type="entry name" value="HIS_KIN"/>
    <property type="match status" value="1"/>
</dbReference>
<dbReference type="SMART" id="SM00387">
    <property type="entry name" value="HATPase_c"/>
    <property type="match status" value="1"/>
</dbReference>
<dbReference type="PANTHER" id="PTHR43065:SF16">
    <property type="entry name" value="SENSORY HISTIDINE KINASE_PHOSPHATASE NTRB"/>
    <property type="match status" value="1"/>
</dbReference>
<proteinExistence type="predicted"/>
<evidence type="ECO:0000256" key="5">
    <source>
        <dbReference type="ARBA" id="ARBA00022741"/>
    </source>
</evidence>
<dbReference type="InterPro" id="IPR005467">
    <property type="entry name" value="His_kinase_dom"/>
</dbReference>
<protein>
    <recommendedName>
        <fullName evidence="11">Sensory histidine kinase/phosphatase NtrB</fullName>
        <ecNumber evidence="2">2.7.13.3</ecNumber>
    </recommendedName>
    <alternativeName>
        <fullName evidence="12">Nitrogen regulation protein NR(II)</fullName>
    </alternativeName>
    <alternativeName>
        <fullName evidence="13">Nitrogen regulator II</fullName>
    </alternativeName>
</protein>
<keyword evidence="5" id="KW-0547">Nucleotide-binding</keyword>
<dbReference type="Pfam" id="PF08448">
    <property type="entry name" value="PAS_4"/>
    <property type="match status" value="1"/>
</dbReference>
<dbReference type="SUPFAM" id="SSF55874">
    <property type="entry name" value="ATPase domain of HSP90 chaperone/DNA topoisomerase II/histidine kinase"/>
    <property type="match status" value="1"/>
</dbReference>
<keyword evidence="9" id="KW-0535">Nitrogen fixation</keyword>
<dbReference type="SMART" id="SM00091">
    <property type="entry name" value="PAS"/>
    <property type="match status" value="1"/>
</dbReference>
<dbReference type="InterPro" id="IPR004358">
    <property type="entry name" value="Sig_transdc_His_kin-like_C"/>
</dbReference>
<dbReference type="InterPro" id="IPR036890">
    <property type="entry name" value="HATPase_C_sf"/>
</dbReference>
<dbReference type="InterPro" id="IPR036097">
    <property type="entry name" value="HisK_dim/P_sf"/>
</dbReference>
<dbReference type="PANTHER" id="PTHR43065">
    <property type="entry name" value="SENSOR HISTIDINE KINASE"/>
    <property type="match status" value="1"/>
</dbReference>
<evidence type="ECO:0000259" key="15">
    <source>
        <dbReference type="PROSITE" id="PS50112"/>
    </source>
</evidence>
<dbReference type="CDD" id="cd00130">
    <property type="entry name" value="PAS"/>
    <property type="match status" value="1"/>
</dbReference>
<dbReference type="Gene3D" id="3.30.450.20">
    <property type="entry name" value="PAS domain"/>
    <property type="match status" value="1"/>
</dbReference>
<keyword evidence="6 16" id="KW-0418">Kinase</keyword>
<keyword evidence="4" id="KW-0808">Transferase</keyword>
<dbReference type="Pfam" id="PF02518">
    <property type="entry name" value="HATPase_c"/>
    <property type="match status" value="1"/>
</dbReference>
<dbReference type="GO" id="GO:0005524">
    <property type="term" value="F:ATP binding"/>
    <property type="evidence" value="ECO:0007669"/>
    <property type="project" value="UniProtKB-KW"/>
</dbReference>
<dbReference type="Gene3D" id="3.30.565.10">
    <property type="entry name" value="Histidine kinase-like ATPase, C-terminal domain"/>
    <property type="match status" value="1"/>
</dbReference>
<dbReference type="EMBL" id="MPRJ01000091">
    <property type="protein sequence ID" value="OOZ35607.1"/>
    <property type="molecule type" value="Genomic_DNA"/>
</dbReference>
<sequence length="364" mass="40365">MIKDATPLNAISQRILDNLNSAVLLFDNDFRLQYMNPAAEMLFAVSNRHMVGLDAGQLLHCPGDLVESNLNRAVELGRPFTERELSIPLSDRRSATVDCTVIPLYEREGKGGVLVELQQIDRQLRISREEHLLSQHQAARDLIRGLAHEIKNPLGGLRGAAQLLEGELEAPSLSEYTQVIIDEADRLQTLVDQMLGPNKLPRHAEVNIHTVLERVRSLVIAEFGDQILVERDYDPSIPDLYLDNDRIIQALLNIVRNAARAVGEQGDGNITLRTRILRQFTIGNIRHRLVAEISVEDNGPGIPGKIREKLFYPMVTASEGGMGLGLSIAQSLINQHGGLIECRSEPGCTVFNVLLPVENPNAKK</sequence>
<evidence type="ECO:0000256" key="11">
    <source>
        <dbReference type="ARBA" id="ARBA00039567"/>
    </source>
</evidence>
<evidence type="ECO:0000256" key="3">
    <source>
        <dbReference type="ARBA" id="ARBA00022553"/>
    </source>
</evidence>
<feature type="domain" description="PAS" evidence="15">
    <location>
        <begin position="14"/>
        <end position="52"/>
    </location>
</feature>
<dbReference type="SMART" id="SM00388">
    <property type="entry name" value="HisKA"/>
    <property type="match status" value="1"/>
</dbReference>
<dbReference type="Pfam" id="PF00512">
    <property type="entry name" value="HisKA"/>
    <property type="match status" value="1"/>
</dbReference>
<accession>A0A1T2KRX6</accession>
<evidence type="ECO:0000313" key="16">
    <source>
        <dbReference type="EMBL" id="OOZ35607.1"/>
    </source>
</evidence>
<dbReference type="PRINTS" id="PR00344">
    <property type="entry name" value="BCTRLSENSOR"/>
</dbReference>
<dbReference type="OrthoDB" id="9789238at2"/>
<dbReference type="InterPro" id="IPR003594">
    <property type="entry name" value="HATPase_dom"/>
</dbReference>
<dbReference type="Gene3D" id="1.10.287.130">
    <property type="match status" value="1"/>
</dbReference>
<comment type="function">
    <text evidence="10">Member of the two-component regulatory system NtrB/NtrC, which controls expression of the nitrogen-regulated (ntr) genes in response to nitrogen limitation. Under conditions of nitrogen limitation, NtrB autophosphorylates and transfers the phosphoryl group to NtrC. In the presence of nitrogen, acts as a phosphatase that dephosphorylates and inactivates NtrC.</text>
</comment>
<reference evidence="16 17" key="1">
    <citation type="submission" date="2016-11" db="EMBL/GenBank/DDBJ databases">
        <title>Mixed transmission modes and dynamic genome evolution in an obligate animal-bacterial symbiosis.</title>
        <authorList>
            <person name="Russell S.L."/>
            <person name="Corbett-Detig R.B."/>
            <person name="Cavanaugh C.M."/>
        </authorList>
    </citation>
    <scope>NUCLEOTIDE SEQUENCE [LARGE SCALE GENOMIC DNA]</scope>
    <source>
        <strain evidence="16">Se-Cadez</strain>
    </source>
</reference>
<evidence type="ECO:0000256" key="7">
    <source>
        <dbReference type="ARBA" id="ARBA00022840"/>
    </source>
</evidence>
<evidence type="ECO:0000256" key="4">
    <source>
        <dbReference type="ARBA" id="ARBA00022679"/>
    </source>
</evidence>
<gene>
    <name evidence="16" type="ORF">BOW51_11250</name>
</gene>
<comment type="catalytic activity">
    <reaction evidence="1">
        <text>ATP + protein L-histidine = ADP + protein N-phospho-L-histidine.</text>
        <dbReference type="EC" id="2.7.13.3"/>
    </reaction>
</comment>
<dbReference type="SUPFAM" id="SSF55785">
    <property type="entry name" value="PYP-like sensor domain (PAS domain)"/>
    <property type="match status" value="1"/>
</dbReference>
<dbReference type="SUPFAM" id="SSF47384">
    <property type="entry name" value="Homodimeric domain of signal transducing histidine kinase"/>
    <property type="match status" value="1"/>
</dbReference>
<evidence type="ECO:0000256" key="6">
    <source>
        <dbReference type="ARBA" id="ARBA00022777"/>
    </source>
</evidence>
<dbReference type="RefSeq" id="WP_078488102.1">
    <property type="nucleotide sequence ID" value="NZ_MPRJ01000091.1"/>
</dbReference>
<feature type="domain" description="Histidine kinase" evidence="14">
    <location>
        <begin position="145"/>
        <end position="359"/>
    </location>
</feature>
<keyword evidence="3" id="KW-0597">Phosphoprotein</keyword>
<keyword evidence="17" id="KW-1185">Reference proteome</keyword>
<dbReference type="EC" id="2.7.13.3" evidence="2"/>
<evidence type="ECO:0000259" key="14">
    <source>
        <dbReference type="PROSITE" id="PS50109"/>
    </source>
</evidence>
<keyword evidence="7" id="KW-0067">ATP-binding</keyword>
<dbReference type="NCBIfam" id="NF008293">
    <property type="entry name" value="PRK11073.1"/>
    <property type="match status" value="1"/>
</dbReference>
<evidence type="ECO:0000256" key="10">
    <source>
        <dbReference type="ARBA" id="ARBA00037696"/>
    </source>
</evidence>
<dbReference type="PROSITE" id="PS50112">
    <property type="entry name" value="PAS"/>
    <property type="match status" value="1"/>
</dbReference>
<dbReference type="GO" id="GO:0000155">
    <property type="term" value="F:phosphorelay sensor kinase activity"/>
    <property type="evidence" value="ECO:0007669"/>
    <property type="project" value="InterPro"/>
</dbReference>
<dbReference type="InterPro" id="IPR003661">
    <property type="entry name" value="HisK_dim/P_dom"/>
</dbReference>
<comment type="caution">
    <text evidence="16">The sequence shown here is derived from an EMBL/GenBank/DDBJ whole genome shotgun (WGS) entry which is preliminary data.</text>
</comment>
<name>A0A1T2KRX6_9GAMM</name>
<evidence type="ECO:0000256" key="13">
    <source>
        <dbReference type="ARBA" id="ARBA00043094"/>
    </source>
</evidence>
<evidence type="ECO:0000256" key="2">
    <source>
        <dbReference type="ARBA" id="ARBA00012438"/>
    </source>
</evidence>
<evidence type="ECO:0000256" key="9">
    <source>
        <dbReference type="ARBA" id="ARBA00023231"/>
    </source>
</evidence>
<dbReference type="CDD" id="cd00082">
    <property type="entry name" value="HisKA"/>
    <property type="match status" value="1"/>
</dbReference>
<dbReference type="Proteomes" id="UP000190896">
    <property type="component" value="Unassembled WGS sequence"/>
</dbReference>
<dbReference type="InterPro" id="IPR013656">
    <property type="entry name" value="PAS_4"/>
</dbReference>
<evidence type="ECO:0000256" key="12">
    <source>
        <dbReference type="ARBA" id="ARBA00042313"/>
    </source>
</evidence>
<keyword evidence="8" id="KW-0902">Two-component regulatory system</keyword>
<evidence type="ECO:0000313" key="17">
    <source>
        <dbReference type="Proteomes" id="UP000190896"/>
    </source>
</evidence>
<organism evidence="16 17">
    <name type="scientific">Solemya velesiana gill symbiont</name>
    <dbReference type="NCBI Taxonomy" id="1918948"/>
    <lineage>
        <taxon>Bacteria</taxon>
        <taxon>Pseudomonadati</taxon>
        <taxon>Pseudomonadota</taxon>
        <taxon>Gammaproteobacteria</taxon>
        <taxon>sulfur-oxidizing symbionts</taxon>
    </lineage>
</organism>
<dbReference type="InterPro" id="IPR035965">
    <property type="entry name" value="PAS-like_dom_sf"/>
</dbReference>
<dbReference type="InterPro" id="IPR000014">
    <property type="entry name" value="PAS"/>
</dbReference>
<dbReference type="AlphaFoldDB" id="A0A1T2KRX6"/>
<evidence type="ECO:0000256" key="8">
    <source>
        <dbReference type="ARBA" id="ARBA00023012"/>
    </source>
</evidence>